<dbReference type="PANTHER" id="PTHR38031:SF1">
    <property type="entry name" value="SULFUR CARRIER PROTEIN CYSO"/>
    <property type="match status" value="1"/>
</dbReference>
<evidence type="ECO:0000313" key="2">
    <source>
        <dbReference type="Proteomes" id="UP001492541"/>
    </source>
</evidence>
<dbReference type="Proteomes" id="UP001492541">
    <property type="component" value="Chromosome"/>
</dbReference>
<dbReference type="Pfam" id="PF02597">
    <property type="entry name" value="ThiS"/>
    <property type="match status" value="1"/>
</dbReference>
<accession>A0ABZ3H2U8</accession>
<dbReference type="InterPro" id="IPR012675">
    <property type="entry name" value="Beta-grasp_dom_sf"/>
</dbReference>
<dbReference type="SUPFAM" id="SSF54285">
    <property type="entry name" value="MoaD/ThiS"/>
    <property type="match status" value="1"/>
</dbReference>
<dbReference type="RefSeq" id="WP_193808641.1">
    <property type="nucleotide sequence ID" value="NZ_CP087714.1"/>
</dbReference>
<name>A0ABZ3H2U8_GEOAI</name>
<dbReference type="InterPro" id="IPR003749">
    <property type="entry name" value="ThiS/MoaD-like"/>
</dbReference>
<dbReference type="EMBL" id="CP087714">
    <property type="protein sequence ID" value="XAT63895.1"/>
    <property type="molecule type" value="Genomic_DNA"/>
</dbReference>
<reference evidence="1 2" key="1">
    <citation type="submission" date="2021-11" db="EMBL/GenBank/DDBJ databases">
        <title>Whole genome of Geoglobus acetivorans.</title>
        <authorList>
            <person name="Liu D."/>
        </authorList>
    </citation>
    <scope>NUCLEOTIDE SEQUENCE [LARGE SCALE GENOMIC DNA]</scope>
    <source>
        <strain evidence="1 2">SBH6</strain>
    </source>
</reference>
<dbReference type="NCBIfam" id="NF041918">
    <property type="entry name" value="SAMP1"/>
    <property type="match status" value="1"/>
</dbReference>
<dbReference type="InterPro" id="IPR052045">
    <property type="entry name" value="Sulfur_Carrier/Prot_Modifier"/>
</dbReference>
<organism evidence="1 2">
    <name type="scientific">Geoglobus acetivorans</name>
    <dbReference type="NCBI Taxonomy" id="565033"/>
    <lineage>
        <taxon>Archaea</taxon>
        <taxon>Methanobacteriati</taxon>
        <taxon>Methanobacteriota</taxon>
        <taxon>Archaeoglobi</taxon>
        <taxon>Archaeoglobales</taxon>
        <taxon>Archaeoglobaceae</taxon>
        <taxon>Geoglobus</taxon>
    </lineage>
</organism>
<dbReference type="NCBIfam" id="TIGR01687">
    <property type="entry name" value="moaD_arch"/>
    <property type="match status" value="1"/>
</dbReference>
<keyword evidence="2" id="KW-1185">Reference proteome</keyword>
<evidence type="ECO:0000313" key="1">
    <source>
        <dbReference type="EMBL" id="XAT63895.1"/>
    </source>
</evidence>
<protein>
    <submittedName>
        <fullName evidence="1">MoaD family protein</fullName>
    </submittedName>
</protein>
<dbReference type="InterPro" id="IPR016155">
    <property type="entry name" value="Mopterin_synth/thiamin_S_b"/>
</dbReference>
<dbReference type="Gene3D" id="3.10.20.30">
    <property type="match status" value="1"/>
</dbReference>
<dbReference type="InterPro" id="IPR054834">
    <property type="entry name" value="SAMP1_3"/>
</dbReference>
<proteinExistence type="predicted"/>
<sequence length="89" mass="9970">MIRVKFPTVFVQITGKRRIEVDGVTTVSQLLEKLFEDYPQLKERLIKDGDLSPFINIFVNGEDIRFLNGLDTEIKGGDEVAFIPAISGG</sequence>
<gene>
    <name evidence="1" type="ORF">LPQ35_00585</name>
</gene>
<dbReference type="GeneID" id="90448134"/>
<dbReference type="PANTHER" id="PTHR38031">
    <property type="entry name" value="SULFUR CARRIER PROTEIN SLR0821-RELATED"/>
    <property type="match status" value="1"/>
</dbReference>
<dbReference type="InterPro" id="IPR010038">
    <property type="entry name" value="MoaD_arc-typ"/>
</dbReference>